<comment type="caution">
    <text evidence="5">The sequence shown here is derived from an EMBL/GenBank/DDBJ whole genome shotgun (WGS) entry which is preliminary data.</text>
</comment>
<dbReference type="Pfam" id="PF01571">
    <property type="entry name" value="GCV_T"/>
    <property type="match status" value="1"/>
</dbReference>
<dbReference type="PANTHER" id="PTHR22602">
    <property type="entry name" value="TRANSFERASE CAF17, MITOCHONDRIAL-RELATED"/>
    <property type="match status" value="1"/>
</dbReference>
<dbReference type="EMBL" id="JAKCXM010000001">
    <property type="protein sequence ID" value="KAJ0410385.1"/>
    <property type="molecule type" value="Genomic_DNA"/>
</dbReference>
<protein>
    <recommendedName>
        <fullName evidence="4">GCVT N-terminal domain-containing protein</fullName>
    </recommendedName>
</protein>
<dbReference type="Gene3D" id="3.30.1360.120">
    <property type="entry name" value="Probable tRNA modification gtpase trme, domain 1"/>
    <property type="match status" value="1"/>
</dbReference>
<dbReference type="GO" id="GO:0005759">
    <property type="term" value="C:mitochondrial matrix"/>
    <property type="evidence" value="ECO:0007669"/>
    <property type="project" value="TreeGrafter"/>
</dbReference>
<comment type="subcellular location">
    <subcellularLocation>
        <location evidence="1">Mitochondrion</location>
    </subcellularLocation>
</comment>
<dbReference type="Proteomes" id="UP001209570">
    <property type="component" value="Unassembled WGS sequence"/>
</dbReference>
<dbReference type="InterPro" id="IPR017703">
    <property type="entry name" value="YgfZ/GCV_T_CS"/>
</dbReference>
<evidence type="ECO:0000256" key="2">
    <source>
        <dbReference type="ARBA" id="ARBA00022946"/>
    </source>
</evidence>
<accession>A0AAD5MCW3</accession>
<evidence type="ECO:0000256" key="1">
    <source>
        <dbReference type="ARBA" id="ARBA00004173"/>
    </source>
</evidence>
<sequence length="384" mass="41451">MLSRNTLVRLTNRRVLQVRGVDAARFLQGIITNDMKGVAAPQDAVYGAFLTTKGRVLGDCNVVQVEPETFFLDYDAAVETELTKHWKRYKLRMKVTLEDKSSDFATYAALPAAIAQTDFTDFATYAALPAAIAQTDFTCVTPTPTVDDVLSRNSREASAAHGAVFRDPRGDSLGVRAILPTNDTLSVPSDFAKGDVQTYDNFRSYLGVIEGAELGDGIPLESNLELLHGVSFRKGCYVGQELTARTQFKGNVRKRYIPLAMVPSSAGDLAQELAQLPFARIDAESHGALRQYLASAALATAPETGTSLVKPDSSKSVGSIALSGSATGTATAMMRLAHLMPSEDGDSTDVPRMQFTTADGAFHAIPYQPLWWPSLDSKTGKMLL</sequence>
<dbReference type="NCBIfam" id="TIGR03317">
    <property type="entry name" value="ygfZ_signature"/>
    <property type="match status" value="1"/>
</dbReference>
<evidence type="ECO:0000256" key="3">
    <source>
        <dbReference type="ARBA" id="ARBA00023128"/>
    </source>
</evidence>
<feature type="domain" description="GCVT N-terminal" evidence="4">
    <location>
        <begin position="15"/>
        <end position="106"/>
    </location>
</feature>
<dbReference type="InterPro" id="IPR045179">
    <property type="entry name" value="YgfZ/GcvT"/>
</dbReference>
<keyword evidence="3" id="KW-0496">Mitochondrion</keyword>
<evidence type="ECO:0000259" key="4">
    <source>
        <dbReference type="Pfam" id="PF01571"/>
    </source>
</evidence>
<dbReference type="PANTHER" id="PTHR22602:SF0">
    <property type="entry name" value="TRANSFERASE CAF17, MITOCHONDRIAL-RELATED"/>
    <property type="match status" value="1"/>
</dbReference>
<dbReference type="SUPFAM" id="SSF103025">
    <property type="entry name" value="Folate-binding domain"/>
    <property type="match status" value="1"/>
</dbReference>
<dbReference type="GO" id="GO:0016226">
    <property type="term" value="P:iron-sulfur cluster assembly"/>
    <property type="evidence" value="ECO:0007669"/>
    <property type="project" value="TreeGrafter"/>
</dbReference>
<name>A0AAD5MCW3_PYTIN</name>
<dbReference type="AlphaFoldDB" id="A0AAD5MCW3"/>
<gene>
    <name evidence="5" type="ORF">P43SY_002717</name>
</gene>
<organism evidence="5 6">
    <name type="scientific">Pythium insidiosum</name>
    <name type="common">Pythiosis disease agent</name>
    <dbReference type="NCBI Taxonomy" id="114742"/>
    <lineage>
        <taxon>Eukaryota</taxon>
        <taxon>Sar</taxon>
        <taxon>Stramenopiles</taxon>
        <taxon>Oomycota</taxon>
        <taxon>Peronosporomycetes</taxon>
        <taxon>Pythiales</taxon>
        <taxon>Pythiaceae</taxon>
        <taxon>Pythium</taxon>
    </lineage>
</organism>
<dbReference type="InterPro" id="IPR006222">
    <property type="entry name" value="GCVT_N"/>
</dbReference>
<reference evidence="5" key="1">
    <citation type="submission" date="2021-12" db="EMBL/GenBank/DDBJ databases">
        <title>Prjna785345.</title>
        <authorList>
            <person name="Rujirawat T."/>
            <person name="Krajaejun T."/>
        </authorList>
    </citation>
    <scope>NUCLEOTIDE SEQUENCE</scope>
    <source>
        <strain evidence="5">Pi057C3</strain>
    </source>
</reference>
<evidence type="ECO:0000313" key="5">
    <source>
        <dbReference type="EMBL" id="KAJ0410385.1"/>
    </source>
</evidence>
<keyword evidence="6" id="KW-1185">Reference proteome</keyword>
<dbReference type="InterPro" id="IPR027266">
    <property type="entry name" value="TrmE/GcvT-like"/>
</dbReference>
<keyword evidence="2" id="KW-0809">Transit peptide</keyword>
<evidence type="ECO:0000313" key="6">
    <source>
        <dbReference type="Proteomes" id="UP001209570"/>
    </source>
</evidence>
<proteinExistence type="predicted"/>